<dbReference type="SUPFAM" id="SSF50129">
    <property type="entry name" value="GroES-like"/>
    <property type="match status" value="1"/>
</dbReference>
<reference evidence="5" key="1">
    <citation type="submission" date="2017-04" db="EMBL/GenBank/DDBJ databases">
        <authorList>
            <person name="Varghese N."/>
            <person name="Submissions S."/>
        </authorList>
    </citation>
    <scope>NUCLEOTIDE SEQUENCE [LARGE SCALE GENOMIC DNA]</scope>
    <source>
        <strain evidence="5">DSM 4125</strain>
    </source>
</reference>
<dbReference type="InterPro" id="IPR013154">
    <property type="entry name" value="ADH-like_N"/>
</dbReference>
<dbReference type="EMBL" id="FXAW01000010">
    <property type="protein sequence ID" value="SMG51600.1"/>
    <property type="molecule type" value="Genomic_DNA"/>
</dbReference>
<proteinExistence type="predicted"/>
<dbReference type="PANTHER" id="PTHR48106:SF8">
    <property type="entry name" value="OS02G0805600 PROTEIN"/>
    <property type="match status" value="1"/>
</dbReference>
<dbReference type="InterPro" id="IPR011032">
    <property type="entry name" value="GroES-like_sf"/>
</dbReference>
<dbReference type="Gene3D" id="3.40.50.720">
    <property type="entry name" value="NAD(P)-binding Rossmann-like Domain"/>
    <property type="match status" value="1"/>
</dbReference>
<dbReference type="PANTHER" id="PTHR48106">
    <property type="entry name" value="QUINONE OXIDOREDUCTASE PIG3-RELATED"/>
    <property type="match status" value="1"/>
</dbReference>
<feature type="domain" description="Enoyl reductase (ER)" evidence="3">
    <location>
        <begin position="10"/>
        <end position="322"/>
    </location>
</feature>
<dbReference type="SMART" id="SM00829">
    <property type="entry name" value="PKS_ER"/>
    <property type="match status" value="1"/>
</dbReference>
<dbReference type="RefSeq" id="WP_085518915.1">
    <property type="nucleotide sequence ID" value="NZ_FXAW01000010.1"/>
</dbReference>
<dbReference type="InterPro" id="IPR013149">
    <property type="entry name" value="ADH-like_C"/>
</dbReference>
<evidence type="ECO:0000313" key="5">
    <source>
        <dbReference type="Proteomes" id="UP000193804"/>
    </source>
</evidence>
<dbReference type="AlphaFoldDB" id="A0A1X7LD15"/>
<dbReference type="OrthoDB" id="648910at2"/>
<dbReference type="CDD" id="cd05276">
    <property type="entry name" value="p53_inducible_oxidoreductase"/>
    <property type="match status" value="1"/>
</dbReference>
<accession>A0A1X7LD15</accession>
<evidence type="ECO:0000256" key="2">
    <source>
        <dbReference type="ARBA" id="ARBA00023002"/>
    </source>
</evidence>
<dbReference type="InterPro" id="IPR014189">
    <property type="entry name" value="Quinone_OxRdtase_PIG3"/>
</dbReference>
<dbReference type="Proteomes" id="UP000193804">
    <property type="component" value="Unassembled WGS sequence"/>
</dbReference>
<evidence type="ECO:0000259" key="3">
    <source>
        <dbReference type="SMART" id="SM00829"/>
    </source>
</evidence>
<keyword evidence="5" id="KW-1185">Reference proteome</keyword>
<dbReference type="STRING" id="1028.SAMN05661096_03789"/>
<keyword evidence="1" id="KW-0521">NADP</keyword>
<dbReference type="Pfam" id="PF08240">
    <property type="entry name" value="ADH_N"/>
    <property type="match status" value="1"/>
</dbReference>
<dbReference type="SUPFAM" id="SSF51735">
    <property type="entry name" value="NAD(P)-binding Rossmann-fold domains"/>
    <property type="match status" value="1"/>
</dbReference>
<sequence>MQAIIIENPGGPEVLQLEERESPKPQANEILIKVKAAGVNRPDVFQRMGGYPAPEGAPDDIPGLEVAGIIKEVGDDVQDWQIGDKVCALVAGGGYATEVAAPAVQCLPIPKGLSFIEAASLPETFFTVWSNVFDRGHFQKGESFLVHGGTSGIGVAAIQMVKSMGGRVFTTAGTDEKCKFAMDLGAELAINYTKKDFQEVIKDSTEGVDLILDMVGGDYTAKNINILKPDGRLVIINTMKDAESSFNMKKVMVKRLTITGSTLRARSPAFKGDIAEQLRQQIWPKLETGEIKPVVYKTFPLAEASKAHSLMESSEHIGKIILMLEA</sequence>
<organism evidence="4 5">
    <name type="scientific">Marivirga sericea</name>
    <dbReference type="NCBI Taxonomy" id="1028"/>
    <lineage>
        <taxon>Bacteria</taxon>
        <taxon>Pseudomonadati</taxon>
        <taxon>Bacteroidota</taxon>
        <taxon>Cytophagia</taxon>
        <taxon>Cytophagales</taxon>
        <taxon>Marivirgaceae</taxon>
        <taxon>Marivirga</taxon>
    </lineage>
</organism>
<protein>
    <submittedName>
        <fullName evidence="4">Putative NAD(P)H quinone oxidoreductase, PIG3 family</fullName>
    </submittedName>
</protein>
<evidence type="ECO:0000256" key="1">
    <source>
        <dbReference type="ARBA" id="ARBA00022857"/>
    </source>
</evidence>
<dbReference type="InterPro" id="IPR020843">
    <property type="entry name" value="ER"/>
</dbReference>
<dbReference type="GO" id="GO:0016651">
    <property type="term" value="F:oxidoreductase activity, acting on NAD(P)H"/>
    <property type="evidence" value="ECO:0007669"/>
    <property type="project" value="TreeGrafter"/>
</dbReference>
<dbReference type="Gene3D" id="3.90.180.10">
    <property type="entry name" value="Medium-chain alcohol dehydrogenases, catalytic domain"/>
    <property type="match status" value="1"/>
</dbReference>
<dbReference type="GO" id="GO:0070402">
    <property type="term" value="F:NADPH binding"/>
    <property type="evidence" value="ECO:0007669"/>
    <property type="project" value="TreeGrafter"/>
</dbReference>
<dbReference type="NCBIfam" id="TIGR02824">
    <property type="entry name" value="quinone_pig3"/>
    <property type="match status" value="1"/>
</dbReference>
<keyword evidence="2" id="KW-0560">Oxidoreductase</keyword>
<evidence type="ECO:0000313" key="4">
    <source>
        <dbReference type="EMBL" id="SMG51600.1"/>
    </source>
</evidence>
<dbReference type="Pfam" id="PF00107">
    <property type="entry name" value="ADH_zinc_N"/>
    <property type="match status" value="1"/>
</dbReference>
<gene>
    <name evidence="4" type="ORF">SAMN05661096_03789</name>
</gene>
<name>A0A1X7LD15_9BACT</name>
<dbReference type="InterPro" id="IPR036291">
    <property type="entry name" value="NAD(P)-bd_dom_sf"/>
</dbReference>